<dbReference type="Pfam" id="PF18906">
    <property type="entry name" value="Phage_tube_2"/>
    <property type="match status" value="1"/>
</dbReference>
<protein>
    <recommendedName>
        <fullName evidence="3">Phage tail protein</fullName>
    </recommendedName>
</protein>
<reference evidence="1 2" key="1">
    <citation type="submission" date="2021-03" db="EMBL/GenBank/DDBJ databases">
        <title>Sequencing the genomes of 1000 actinobacteria strains.</title>
        <authorList>
            <person name="Klenk H.-P."/>
        </authorList>
    </citation>
    <scope>NUCLEOTIDE SEQUENCE [LARGE SCALE GENOMIC DNA]</scope>
    <source>
        <strain evidence="1 2">DSM 46670</strain>
    </source>
</reference>
<dbReference type="RefSeq" id="WP_209642538.1">
    <property type="nucleotide sequence ID" value="NZ_JAGINW010000001.1"/>
</dbReference>
<dbReference type="Proteomes" id="UP001519332">
    <property type="component" value="Unassembled WGS sequence"/>
</dbReference>
<keyword evidence="2" id="KW-1185">Reference proteome</keyword>
<evidence type="ECO:0008006" key="3">
    <source>
        <dbReference type="Google" id="ProtNLM"/>
    </source>
</evidence>
<evidence type="ECO:0000313" key="2">
    <source>
        <dbReference type="Proteomes" id="UP001519332"/>
    </source>
</evidence>
<dbReference type="InterPro" id="IPR044000">
    <property type="entry name" value="Phage_tube_2"/>
</dbReference>
<name>A0ABS4TLM4_9PSEU</name>
<accession>A0ABS4TLM4</accession>
<proteinExistence type="predicted"/>
<sequence length="343" mass="36459">MAPTGTGLSAQLGIGEEATIGTAVAPTRFLPFTKESLAGEFNTVRNDVLQAGGQYRRASQDVRTTRTAKGSVELPVTDRSFSVVWKHALGGTPVITDTAPTGGKIHRIQPAPLGSKSLTIQKGVPEPVSGYPVAALNYIGARITEWTLGVKVNDLLRLKLDLDAWDEVPDAPALAVANYPPMRPFHFAQCTIKAGGTASTTNGIVSVTGGTRLNRVTGFELKGTNPMATDRFFLGASGLKDEQIENDFRDLTLSLDAEFNRTQVYDAYRAGTWGPVQITFTGGLIATGVNAALDIILPGTRFESNPVQVDGPDIVEAKADLVIESDDTNVPIQVTYTTADTVA</sequence>
<evidence type="ECO:0000313" key="1">
    <source>
        <dbReference type="EMBL" id="MBP2325327.1"/>
    </source>
</evidence>
<gene>
    <name evidence="1" type="ORF">JOF56_005712</name>
</gene>
<dbReference type="EMBL" id="JAGINW010000001">
    <property type="protein sequence ID" value="MBP2325327.1"/>
    <property type="molecule type" value="Genomic_DNA"/>
</dbReference>
<comment type="caution">
    <text evidence="1">The sequence shown here is derived from an EMBL/GenBank/DDBJ whole genome shotgun (WGS) entry which is preliminary data.</text>
</comment>
<organism evidence="1 2">
    <name type="scientific">Kibdelosporangium banguiense</name>
    <dbReference type="NCBI Taxonomy" id="1365924"/>
    <lineage>
        <taxon>Bacteria</taxon>
        <taxon>Bacillati</taxon>
        <taxon>Actinomycetota</taxon>
        <taxon>Actinomycetes</taxon>
        <taxon>Pseudonocardiales</taxon>
        <taxon>Pseudonocardiaceae</taxon>
        <taxon>Kibdelosporangium</taxon>
    </lineage>
</organism>